<sequence>MDEICDALSNYRVNQIEVVNVKHPDNDYSEEDFSNSKWKEQKVTLQVGTIDLLPTHKKYYRFQGTPIIQLDGKNLGTFSPDSPKLPPGTTFEAMLSPDKGGRSVMLRIDRESIRLPETQLPQIDSPSAIAQSDNTPQLSETSPSAPCLKPTFIPGKSKFP</sequence>
<gene>
    <name evidence="2" type="ORF">ACE1CA_10075</name>
</gene>
<feature type="region of interest" description="Disordered" evidence="1">
    <location>
        <begin position="115"/>
        <end position="160"/>
    </location>
</feature>
<dbReference type="Proteomes" id="UP001576780">
    <property type="component" value="Unassembled WGS sequence"/>
</dbReference>
<comment type="caution">
    <text evidence="2">The sequence shown here is derived from an EMBL/GenBank/DDBJ whole genome shotgun (WGS) entry which is preliminary data.</text>
</comment>
<feature type="region of interest" description="Disordered" evidence="1">
    <location>
        <begin position="74"/>
        <end position="97"/>
    </location>
</feature>
<dbReference type="EMBL" id="JBHFNT010000075">
    <property type="protein sequence ID" value="MFB2834866.1"/>
    <property type="molecule type" value="Genomic_DNA"/>
</dbReference>
<reference evidence="2 3" key="1">
    <citation type="submission" date="2024-09" db="EMBL/GenBank/DDBJ databases">
        <title>Floridaenema gen nov. (Aerosakkonemataceae, Aerosakkonematales ord. nov., Cyanobacteria) from benthic tropical and subtropical fresh waters, with the description of four new species.</title>
        <authorList>
            <person name="Moretto J.A."/>
            <person name="Berthold D.E."/>
            <person name="Lefler F.W."/>
            <person name="Huang I.-S."/>
            <person name="Laughinghouse H. IV."/>
        </authorList>
    </citation>
    <scope>NUCLEOTIDE SEQUENCE [LARGE SCALE GENOMIC DNA]</scope>
    <source>
        <strain evidence="2 3">BLCC-F167</strain>
    </source>
</reference>
<evidence type="ECO:0000313" key="3">
    <source>
        <dbReference type="Proteomes" id="UP001576780"/>
    </source>
</evidence>
<protein>
    <submittedName>
        <fullName evidence="2">Uncharacterized protein</fullName>
    </submittedName>
</protein>
<dbReference type="RefSeq" id="WP_413277295.1">
    <property type="nucleotide sequence ID" value="NZ_JBHFNT010000075.1"/>
</dbReference>
<proteinExistence type="predicted"/>
<feature type="compositionally biased region" description="Polar residues" evidence="1">
    <location>
        <begin position="119"/>
        <end position="144"/>
    </location>
</feature>
<name>A0ABV4WIS7_9CYAN</name>
<organism evidence="2 3">
    <name type="scientific">Floridaenema evergladense BLCC-F167</name>
    <dbReference type="NCBI Taxonomy" id="3153639"/>
    <lineage>
        <taxon>Bacteria</taxon>
        <taxon>Bacillati</taxon>
        <taxon>Cyanobacteriota</taxon>
        <taxon>Cyanophyceae</taxon>
        <taxon>Oscillatoriophycideae</taxon>
        <taxon>Aerosakkonematales</taxon>
        <taxon>Aerosakkonemataceae</taxon>
        <taxon>Floridanema</taxon>
        <taxon>Floridanema evergladense</taxon>
    </lineage>
</organism>
<keyword evidence="3" id="KW-1185">Reference proteome</keyword>
<evidence type="ECO:0000256" key="1">
    <source>
        <dbReference type="SAM" id="MobiDB-lite"/>
    </source>
</evidence>
<evidence type="ECO:0000313" key="2">
    <source>
        <dbReference type="EMBL" id="MFB2834866.1"/>
    </source>
</evidence>
<accession>A0ABV4WIS7</accession>